<organism evidence="1 2">
    <name type="scientific">Populus tomentosa</name>
    <name type="common">Chinese white poplar</name>
    <dbReference type="NCBI Taxonomy" id="118781"/>
    <lineage>
        <taxon>Eukaryota</taxon>
        <taxon>Viridiplantae</taxon>
        <taxon>Streptophyta</taxon>
        <taxon>Embryophyta</taxon>
        <taxon>Tracheophyta</taxon>
        <taxon>Spermatophyta</taxon>
        <taxon>Magnoliopsida</taxon>
        <taxon>eudicotyledons</taxon>
        <taxon>Gunneridae</taxon>
        <taxon>Pentapetalae</taxon>
        <taxon>rosids</taxon>
        <taxon>fabids</taxon>
        <taxon>Malpighiales</taxon>
        <taxon>Salicaceae</taxon>
        <taxon>Saliceae</taxon>
        <taxon>Populus</taxon>
    </lineage>
</organism>
<dbReference type="EMBL" id="JAAWWB010000028">
    <property type="protein sequence ID" value="KAG6747807.1"/>
    <property type="molecule type" value="Genomic_DNA"/>
</dbReference>
<dbReference type="Proteomes" id="UP000886885">
    <property type="component" value="Chromosome 14D"/>
</dbReference>
<keyword evidence="2" id="KW-1185">Reference proteome</keyword>
<sequence>MLLTGDSVDKGFFRLFLHRRAVDQISEFLSIPVGEKLREKLKDISPFGIYVENAKNFLSLLCRELQTTYLKQQETKRNCICIEGTQLLGYRRS</sequence>
<evidence type="ECO:0000313" key="1">
    <source>
        <dbReference type="EMBL" id="KAG6747807.1"/>
    </source>
</evidence>
<reference evidence="1" key="1">
    <citation type="journal article" date="2020" name="bioRxiv">
        <title>Hybrid origin of Populus tomentosa Carr. identified through genome sequencing and phylogenomic analysis.</title>
        <authorList>
            <person name="An X."/>
            <person name="Gao K."/>
            <person name="Chen Z."/>
            <person name="Li J."/>
            <person name="Yang X."/>
            <person name="Yang X."/>
            <person name="Zhou J."/>
            <person name="Guo T."/>
            <person name="Zhao T."/>
            <person name="Huang S."/>
            <person name="Miao D."/>
            <person name="Khan W.U."/>
            <person name="Rao P."/>
            <person name="Ye M."/>
            <person name="Lei B."/>
            <person name="Liao W."/>
            <person name="Wang J."/>
            <person name="Ji L."/>
            <person name="Li Y."/>
            <person name="Guo B."/>
            <person name="Mustafa N.S."/>
            <person name="Li S."/>
            <person name="Yun Q."/>
            <person name="Keller S.R."/>
            <person name="Mao J."/>
            <person name="Zhang R."/>
            <person name="Strauss S.H."/>
        </authorList>
    </citation>
    <scope>NUCLEOTIDE SEQUENCE</scope>
    <source>
        <strain evidence="1">GM15</strain>
        <tissue evidence="1">Leaf</tissue>
    </source>
</reference>
<dbReference type="AlphaFoldDB" id="A0A8X7YE09"/>
<protein>
    <submittedName>
        <fullName evidence="1">Uncharacterized protein</fullName>
    </submittedName>
</protein>
<evidence type="ECO:0000313" key="2">
    <source>
        <dbReference type="Proteomes" id="UP000886885"/>
    </source>
</evidence>
<proteinExistence type="predicted"/>
<name>A0A8X7YE09_POPTO</name>
<comment type="caution">
    <text evidence="1">The sequence shown here is derived from an EMBL/GenBank/DDBJ whole genome shotgun (WGS) entry which is preliminary data.</text>
</comment>
<gene>
    <name evidence="1" type="ORF">POTOM_047698</name>
</gene>
<accession>A0A8X7YE09</accession>